<reference evidence="2" key="1">
    <citation type="submission" date="2021-01" db="UniProtKB">
        <authorList>
            <consortium name="EnsemblMetazoa"/>
        </authorList>
    </citation>
    <scope>IDENTIFICATION</scope>
</reference>
<dbReference type="RefSeq" id="XP_022670441.1">
    <property type="nucleotide sequence ID" value="XM_022814706.1"/>
</dbReference>
<keyword evidence="3" id="KW-1185">Reference proteome</keyword>
<feature type="region of interest" description="Disordered" evidence="1">
    <location>
        <begin position="1"/>
        <end position="25"/>
    </location>
</feature>
<organism evidence="2 3">
    <name type="scientific">Varroa destructor</name>
    <name type="common">Honeybee mite</name>
    <dbReference type="NCBI Taxonomy" id="109461"/>
    <lineage>
        <taxon>Eukaryota</taxon>
        <taxon>Metazoa</taxon>
        <taxon>Ecdysozoa</taxon>
        <taxon>Arthropoda</taxon>
        <taxon>Chelicerata</taxon>
        <taxon>Arachnida</taxon>
        <taxon>Acari</taxon>
        <taxon>Parasitiformes</taxon>
        <taxon>Mesostigmata</taxon>
        <taxon>Gamasina</taxon>
        <taxon>Dermanyssoidea</taxon>
        <taxon>Varroidae</taxon>
        <taxon>Varroa</taxon>
    </lineage>
</organism>
<evidence type="ECO:0000313" key="3">
    <source>
        <dbReference type="Proteomes" id="UP000594260"/>
    </source>
</evidence>
<evidence type="ECO:0000256" key="1">
    <source>
        <dbReference type="SAM" id="MobiDB-lite"/>
    </source>
</evidence>
<feature type="region of interest" description="Disordered" evidence="1">
    <location>
        <begin position="209"/>
        <end position="244"/>
    </location>
</feature>
<dbReference type="AlphaFoldDB" id="A0A7M7KTJ6"/>
<dbReference type="KEGG" id="vde:111254149"/>
<feature type="compositionally biased region" description="Polar residues" evidence="1">
    <location>
        <begin position="1"/>
        <end position="19"/>
    </location>
</feature>
<dbReference type="EnsemblMetazoa" id="XM_022816770">
    <property type="protein sequence ID" value="XP_022672505"/>
    <property type="gene ID" value="LOC111255112"/>
</dbReference>
<dbReference type="KEGG" id="vde:111255112"/>
<protein>
    <submittedName>
        <fullName evidence="2">Uncharacterized protein</fullName>
    </submittedName>
</protein>
<dbReference type="RefSeq" id="XP_022672505.1">
    <property type="nucleotide sequence ID" value="XM_022816770.1"/>
</dbReference>
<evidence type="ECO:0000313" key="2">
    <source>
        <dbReference type="EnsemblMetazoa" id="XP_022670441"/>
    </source>
</evidence>
<proteinExistence type="predicted"/>
<accession>A0A7M7KTJ6</accession>
<sequence>MGGWTPNASPQPSHASGPTVTPVHVSAPAATPRVHEIHANSGKQQIRIEEYSRPAQIIRVHEAPQGLPEIVKVHAPAEKAALIRVISKNAGPAHVERVVHRAPGPQIINVHKPAPAPARIVQVVRGPAPAPHVEFHYEDSPAHEVHVASTPAEEPLQAPVPVPAFVPAPQTIALPAPALADSGPVEVSSHIIPARAKTHGPHTVQTRYVEPSHTHTPPSTATVNAHPTDFRNLPHGSSYKAPRDPLLSSLKFGSAPSINHAPVPHPKPIGTVYDAGDHIKIIKKSHH</sequence>
<name>A0A7M7KTJ6_VARDE</name>
<dbReference type="GeneID" id="111255112"/>
<dbReference type="EnsemblMetazoa" id="XM_022814706">
    <property type="protein sequence ID" value="XP_022670441"/>
    <property type="gene ID" value="LOC111254149"/>
</dbReference>
<dbReference type="InParanoid" id="A0A7M7KTJ6"/>
<dbReference type="Proteomes" id="UP000594260">
    <property type="component" value="Unplaced"/>
</dbReference>
<dbReference type="GeneID" id="111254149"/>
<dbReference type="OrthoDB" id="6512062at2759"/>